<organism evidence="6 7">
    <name type="scientific">Paraburkholderia ultramafica</name>
    <dbReference type="NCBI Taxonomy" id="1544867"/>
    <lineage>
        <taxon>Bacteria</taxon>
        <taxon>Pseudomonadati</taxon>
        <taxon>Pseudomonadota</taxon>
        <taxon>Betaproteobacteria</taxon>
        <taxon>Burkholderiales</taxon>
        <taxon>Burkholderiaceae</taxon>
        <taxon>Paraburkholderia</taxon>
    </lineage>
</organism>
<dbReference type="SUPFAM" id="SSF48498">
    <property type="entry name" value="Tetracyclin repressor-like, C-terminal domain"/>
    <property type="match status" value="1"/>
</dbReference>
<keyword evidence="2 4" id="KW-0238">DNA-binding</keyword>
<dbReference type="Pfam" id="PF13305">
    <property type="entry name" value="TetR_C_33"/>
    <property type="match status" value="1"/>
</dbReference>
<evidence type="ECO:0000256" key="2">
    <source>
        <dbReference type="ARBA" id="ARBA00023125"/>
    </source>
</evidence>
<keyword evidence="7" id="KW-1185">Reference proteome</keyword>
<dbReference type="RefSeq" id="WP_175153918.1">
    <property type="nucleotide sequence ID" value="NZ_CADIKK010000080.1"/>
</dbReference>
<evidence type="ECO:0000259" key="5">
    <source>
        <dbReference type="PROSITE" id="PS50977"/>
    </source>
</evidence>
<dbReference type="EMBL" id="CADIKK010000080">
    <property type="protein sequence ID" value="CAB3809714.1"/>
    <property type="molecule type" value="Genomic_DNA"/>
</dbReference>
<keyword evidence="1" id="KW-0805">Transcription regulation</keyword>
<dbReference type="Gene3D" id="1.10.357.10">
    <property type="entry name" value="Tetracycline Repressor, domain 2"/>
    <property type="match status" value="1"/>
</dbReference>
<dbReference type="InterPro" id="IPR001647">
    <property type="entry name" value="HTH_TetR"/>
</dbReference>
<evidence type="ECO:0000313" key="6">
    <source>
        <dbReference type="EMBL" id="CAB3809714.1"/>
    </source>
</evidence>
<dbReference type="SUPFAM" id="SSF46689">
    <property type="entry name" value="Homeodomain-like"/>
    <property type="match status" value="1"/>
</dbReference>
<evidence type="ECO:0000256" key="4">
    <source>
        <dbReference type="PROSITE-ProRule" id="PRU00335"/>
    </source>
</evidence>
<keyword evidence="3" id="KW-0804">Transcription</keyword>
<accession>A0A6S7BZF5</accession>
<evidence type="ECO:0000256" key="1">
    <source>
        <dbReference type="ARBA" id="ARBA00023015"/>
    </source>
</evidence>
<dbReference type="AlphaFoldDB" id="A0A6S7BZF5"/>
<evidence type="ECO:0000313" key="7">
    <source>
        <dbReference type="Proteomes" id="UP000494365"/>
    </source>
</evidence>
<dbReference type="PROSITE" id="PS50977">
    <property type="entry name" value="HTH_TETR_2"/>
    <property type="match status" value="1"/>
</dbReference>
<dbReference type="GO" id="GO:0003677">
    <property type="term" value="F:DNA binding"/>
    <property type="evidence" value="ECO:0007669"/>
    <property type="project" value="UniProtKB-UniRule"/>
</dbReference>
<dbReference type="InterPro" id="IPR036271">
    <property type="entry name" value="Tet_transcr_reg_TetR-rel_C_sf"/>
</dbReference>
<sequence length="222" mass="23718">MSAEASRTTSSAYHHGDLRNALISEGRSELETFGPNELSLRRLAKAVGVSSAASARHFSDKSEFLAALAADGLRELASIRQQIVGAGGDSLTIAYRMMNAYVEFADAHKGLFALMAGPLIIDRDAYPELSQAGNASFSYFAGAVAAYAEECGWSAESLPFVTHGAYAMEHGLATLILSGRVPRSDMRVDVRPMVHFSITMFLQAIAAGPECLKKLLEATARA</sequence>
<dbReference type="Proteomes" id="UP000494365">
    <property type="component" value="Unassembled WGS sequence"/>
</dbReference>
<feature type="domain" description="HTH tetR-type" evidence="5">
    <location>
        <begin position="16"/>
        <end position="76"/>
    </location>
</feature>
<protein>
    <recommendedName>
        <fullName evidence="5">HTH tetR-type domain-containing protein</fullName>
    </recommendedName>
</protein>
<dbReference type="InterPro" id="IPR025996">
    <property type="entry name" value="MT1864/Rv1816-like_C"/>
</dbReference>
<reference evidence="6 7" key="1">
    <citation type="submission" date="2020-04" db="EMBL/GenBank/DDBJ databases">
        <authorList>
            <person name="De Canck E."/>
        </authorList>
    </citation>
    <scope>NUCLEOTIDE SEQUENCE [LARGE SCALE GENOMIC DNA]</scope>
    <source>
        <strain evidence="6 7">LMG 28614</strain>
    </source>
</reference>
<proteinExistence type="predicted"/>
<feature type="DNA-binding region" description="H-T-H motif" evidence="4">
    <location>
        <begin position="39"/>
        <end position="58"/>
    </location>
</feature>
<name>A0A6S7BZF5_9BURK</name>
<dbReference type="Pfam" id="PF00440">
    <property type="entry name" value="TetR_N"/>
    <property type="match status" value="1"/>
</dbReference>
<gene>
    <name evidence="6" type="ORF">LMG28614_07106</name>
</gene>
<evidence type="ECO:0000256" key="3">
    <source>
        <dbReference type="ARBA" id="ARBA00023163"/>
    </source>
</evidence>
<dbReference type="InterPro" id="IPR009057">
    <property type="entry name" value="Homeodomain-like_sf"/>
</dbReference>